<proteinExistence type="predicted"/>
<dbReference type="Proteomes" id="UP000319322">
    <property type="component" value="Unassembled WGS sequence"/>
</dbReference>
<sequence>MIWLDIIDPKYVLFFKELIPLLPGEILITTRSSPNYQETRALLDLYGLPYVCFGGRGESLEEKYHERLKRSQWFLTLFKDQRPDLLVVGASVEAVQSAFALQIPIAYFLDTPSLGLDPKEPNLASLAPTKLAKLSAPLADVIFAPFVVPKSAYQQAGAHNVLTYPFIDPVLWINTEESPPDFRQVCGLKTTRPTILVREEEQAHYVRVRSNLIYESVRALNALDVNIALITRYNPAPLQQAFQGLENVYVLEQKFSALSLYAHSDVMVGGGGTMNLESCYFGLPTISTRSLWLYHDCYLLQHGLMAHASTSLEVLDFVQKILALYGKNAHANRLSIQAQRRKKARAFFIKGKPNFDFFFEAMGNMGSIGAVFGGL</sequence>
<organism evidence="1 2">
    <name type="scientific">Helicobacter mehlei</name>
    <dbReference type="NCBI Taxonomy" id="2316080"/>
    <lineage>
        <taxon>Bacteria</taxon>
        <taxon>Pseudomonadati</taxon>
        <taxon>Campylobacterota</taxon>
        <taxon>Epsilonproteobacteria</taxon>
        <taxon>Campylobacterales</taxon>
        <taxon>Helicobacteraceae</taxon>
        <taxon>Helicobacter</taxon>
    </lineage>
</organism>
<dbReference type="Gene3D" id="3.40.50.2000">
    <property type="entry name" value="Glycogen Phosphorylase B"/>
    <property type="match status" value="1"/>
</dbReference>
<dbReference type="OrthoDB" id="129163at2"/>
<gene>
    <name evidence="1" type="ORF">FNE76_03205</name>
</gene>
<reference evidence="2" key="2">
    <citation type="submission" date="2019-07" db="EMBL/GenBank/DDBJ databases">
        <title>Helicobacter labacensis sp. nov., Helicobacter mehlei sp. nov. and Helicobacter vulpis sp. nov., isolated from gastric mucosa of red fox (Vulpis vulpis).</title>
        <authorList>
            <person name="Papic B."/>
        </authorList>
    </citation>
    <scope>NUCLEOTIDE SEQUENCE [LARGE SCALE GENOMIC DNA]</scope>
    <source>
        <strain evidence="2">L8b</strain>
    </source>
</reference>
<accession>A0A553UZZ0</accession>
<protein>
    <submittedName>
        <fullName evidence="1">DUF354 domain-containing protein</fullName>
    </submittedName>
</protein>
<comment type="caution">
    <text evidence="1">The sequence shown here is derived from an EMBL/GenBank/DDBJ whole genome shotgun (WGS) entry which is preliminary data.</text>
</comment>
<dbReference type="Pfam" id="PF04007">
    <property type="entry name" value="DUF354"/>
    <property type="match status" value="1"/>
</dbReference>
<dbReference type="SUPFAM" id="SSF53756">
    <property type="entry name" value="UDP-Glycosyltransferase/glycogen phosphorylase"/>
    <property type="match status" value="1"/>
</dbReference>
<name>A0A553UZZ0_9HELI</name>
<reference evidence="1 2" key="1">
    <citation type="submission" date="2019-07" db="EMBL/GenBank/DDBJ databases">
        <title>Helicobacter labacensis sp. nov., Helicobacter mehlei sp. nov. and Helicobacter vulpis sp. nov., isolated from gastric mucosa of red fox (Vulpis vulpis).</title>
        <authorList>
            <person name="Kusar D."/>
            <person name="Gruntar I."/>
            <person name="Pate M."/>
            <person name="Zajc U."/>
            <person name="Ocepek M."/>
        </authorList>
    </citation>
    <scope>NUCLEOTIDE SEQUENCE [LARGE SCALE GENOMIC DNA]</scope>
    <source>
        <strain evidence="1 2">L8b</strain>
    </source>
</reference>
<dbReference type="PANTHER" id="PTHR39662">
    <property type="entry name" value="DUF354 DOMAIN-CONTAINING PROTEIN-RELATED"/>
    <property type="match status" value="1"/>
</dbReference>
<keyword evidence="2" id="KW-1185">Reference proteome</keyword>
<dbReference type="PANTHER" id="PTHR39662:SF1">
    <property type="entry name" value="DUF354 DOMAIN-CONTAINING PROTEIN"/>
    <property type="match status" value="1"/>
</dbReference>
<dbReference type="AlphaFoldDB" id="A0A553UZZ0"/>
<dbReference type="InterPro" id="IPR007152">
    <property type="entry name" value="DUF354"/>
</dbReference>
<dbReference type="PIRSF" id="PIRSF005357">
    <property type="entry name" value="UCP005357"/>
    <property type="match status" value="1"/>
</dbReference>
<dbReference type="EMBL" id="VKGC01000005">
    <property type="protein sequence ID" value="TSA85768.1"/>
    <property type="molecule type" value="Genomic_DNA"/>
</dbReference>
<evidence type="ECO:0000313" key="2">
    <source>
        <dbReference type="Proteomes" id="UP000319322"/>
    </source>
</evidence>
<reference evidence="1 2" key="3">
    <citation type="submission" date="2019-07" db="EMBL/GenBank/DDBJ databases">
        <authorList>
            <person name="Papic B."/>
        </authorList>
    </citation>
    <scope>NUCLEOTIDE SEQUENCE [LARGE SCALE GENOMIC DNA]</scope>
    <source>
        <strain evidence="1 2">L8b</strain>
    </source>
</reference>
<dbReference type="RefSeq" id="WP_120948004.1">
    <property type="nucleotide sequence ID" value="NZ_QXQP01000011.1"/>
</dbReference>
<evidence type="ECO:0000313" key="1">
    <source>
        <dbReference type="EMBL" id="TSA85768.1"/>
    </source>
</evidence>